<name>A0A9W4T4L2_9GLOM</name>
<proteinExistence type="predicted"/>
<organism evidence="2 3">
    <name type="scientific">Funneliformis geosporum</name>
    <dbReference type="NCBI Taxonomy" id="1117311"/>
    <lineage>
        <taxon>Eukaryota</taxon>
        <taxon>Fungi</taxon>
        <taxon>Fungi incertae sedis</taxon>
        <taxon>Mucoromycota</taxon>
        <taxon>Glomeromycotina</taxon>
        <taxon>Glomeromycetes</taxon>
        <taxon>Glomerales</taxon>
        <taxon>Glomeraceae</taxon>
        <taxon>Funneliformis</taxon>
    </lineage>
</organism>
<feature type="compositionally biased region" description="Polar residues" evidence="1">
    <location>
        <begin position="158"/>
        <end position="171"/>
    </location>
</feature>
<evidence type="ECO:0000256" key="1">
    <source>
        <dbReference type="SAM" id="MobiDB-lite"/>
    </source>
</evidence>
<accession>A0A9W4T4L2</accession>
<dbReference type="EMBL" id="CAMKVN010008650">
    <property type="protein sequence ID" value="CAI2192723.1"/>
    <property type="molecule type" value="Genomic_DNA"/>
</dbReference>
<feature type="compositionally biased region" description="Basic and acidic residues" evidence="1">
    <location>
        <begin position="95"/>
        <end position="133"/>
    </location>
</feature>
<protein>
    <submittedName>
        <fullName evidence="2">14167_t:CDS:1</fullName>
    </submittedName>
</protein>
<comment type="caution">
    <text evidence="2">The sequence shown here is derived from an EMBL/GenBank/DDBJ whole genome shotgun (WGS) entry which is preliminary data.</text>
</comment>
<gene>
    <name evidence="2" type="ORF">FWILDA_LOCUS15720</name>
</gene>
<feature type="non-terminal residue" evidence="2">
    <location>
        <position position="178"/>
    </location>
</feature>
<evidence type="ECO:0000313" key="2">
    <source>
        <dbReference type="EMBL" id="CAI2192723.1"/>
    </source>
</evidence>
<evidence type="ECO:0000313" key="3">
    <source>
        <dbReference type="Proteomes" id="UP001153678"/>
    </source>
</evidence>
<dbReference type="Proteomes" id="UP001153678">
    <property type="component" value="Unassembled WGS sequence"/>
</dbReference>
<reference evidence="2" key="1">
    <citation type="submission" date="2022-08" db="EMBL/GenBank/DDBJ databases">
        <authorList>
            <person name="Kallberg Y."/>
            <person name="Tangrot J."/>
            <person name="Rosling A."/>
        </authorList>
    </citation>
    <scope>NUCLEOTIDE SEQUENCE</scope>
    <source>
        <strain evidence="2">Wild A</strain>
    </source>
</reference>
<feature type="region of interest" description="Disordered" evidence="1">
    <location>
        <begin position="155"/>
        <end position="178"/>
    </location>
</feature>
<dbReference type="AlphaFoldDB" id="A0A9W4T4L2"/>
<feature type="region of interest" description="Disordered" evidence="1">
    <location>
        <begin position="88"/>
        <end position="133"/>
    </location>
</feature>
<sequence length="178" mass="19939">RLLSNVSFSACKRSIISLELDVSGILSVLLSSYRKGINVLEKKALEDDALEEEVLEVEVFKIEALEVGDHNYTIIGSDEGVDNITEMMDEEDNEYHEMKKSYEEKAESADESSDKGSEILSEPKEDAKPKKKVAAEHKKKITNFFSFTSTEEADSIFENKNSPTISESSQASEDEFNP</sequence>
<keyword evidence="3" id="KW-1185">Reference proteome</keyword>